<feature type="domain" description="DUF6916" evidence="1">
    <location>
        <begin position="8"/>
        <end position="99"/>
    </location>
</feature>
<dbReference type="AlphaFoldDB" id="A0A5B8UNI7"/>
<dbReference type="RefSeq" id="WP_146790769.1">
    <property type="nucleotide sequence ID" value="NZ_BAABIO010000003.1"/>
</dbReference>
<name>A0A5B8UNI7_9BACT</name>
<dbReference type="InterPro" id="IPR054209">
    <property type="entry name" value="DUF6916"/>
</dbReference>
<dbReference type="OrthoDB" id="3034787at2"/>
<dbReference type="KEGG" id="fgg:FSB75_19145"/>
<proteinExistence type="predicted"/>
<protein>
    <recommendedName>
        <fullName evidence="1">DUF6916 domain-containing protein</fullName>
    </recommendedName>
</protein>
<gene>
    <name evidence="2" type="ORF">FSB75_19145</name>
</gene>
<dbReference type="Pfam" id="PF21880">
    <property type="entry name" value="DUF6916"/>
    <property type="match status" value="1"/>
</dbReference>
<evidence type="ECO:0000313" key="2">
    <source>
        <dbReference type="EMBL" id="QEC57932.1"/>
    </source>
</evidence>
<dbReference type="Proteomes" id="UP000321204">
    <property type="component" value="Chromosome"/>
</dbReference>
<organism evidence="2 3">
    <name type="scientific">Flavisolibacter ginsenosidimutans</name>
    <dbReference type="NCBI Taxonomy" id="661481"/>
    <lineage>
        <taxon>Bacteria</taxon>
        <taxon>Pseudomonadati</taxon>
        <taxon>Bacteroidota</taxon>
        <taxon>Chitinophagia</taxon>
        <taxon>Chitinophagales</taxon>
        <taxon>Chitinophagaceae</taxon>
        <taxon>Flavisolibacter</taxon>
    </lineage>
</organism>
<evidence type="ECO:0000313" key="3">
    <source>
        <dbReference type="Proteomes" id="UP000321204"/>
    </source>
</evidence>
<reference evidence="2 3" key="1">
    <citation type="journal article" date="2015" name="Int. J. Syst. Evol. Microbiol.">
        <title>Flavisolibacter ginsenosidimutans sp. nov., with ginsenoside-converting activity isolated from soil used for cultivating ginseng.</title>
        <authorList>
            <person name="Zhao Y."/>
            <person name="Liu Q."/>
            <person name="Kang M.S."/>
            <person name="Jin F."/>
            <person name="Yu H."/>
            <person name="Im W.T."/>
        </authorList>
    </citation>
    <scope>NUCLEOTIDE SEQUENCE [LARGE SCALE GENOMIC DNA]</scope>
    <source>
        <strain evidence="2 3">Gsoil 636</strain>
    </source>
</reference>
<accession>A0A5B8UNI7</accession>
<evidence type="ECO:0000259" key="1">
    <source>
        <dbReference type="Pfam" id="PF21880"/>
    </source>
</evidence>
<sequence>MEVALQLLTASDFQSQVSKDFSIHFPNEVATAQLVKVVEMPPYANVERKPFSILLQTTQKDHYYQQAIYTIEQPALGSMQIFLVPVECNEAGMQYEAVFS</sequence>
<dbReference type="EMBL" id="CP042433">
    <property type="protein sequence ID" value="QEC57932.1"/>
    <property type="molecule type" value="Genomic_DNA"/>
</dbReference>
<keyword evidence="3" id="KW-1185">Reference proteome</keyword>